<keyword evidence="3" id="KW-1185">Reference proteome</keyword>
<dbReference type="Proteomes" id="UP001243846">
    <property type="component" value="Unassembled WGS sequence"/>
</dbReference>
<protein>
    <submittedName>
        <fullName evidence="2">Uncharacterized protein</fullName>
    </submittedName>
</protein>
<accession>A0ABT8DD22</accession>
<feature type="region of interest" description="Disordered" evidence="1">
    <location>
        <begin position="76"/>
        <end position="97"/>
    </location>
</feature>
<comment type="caution">
    <text evidence="2">The sequence shown here is derived from an EMBL/GenBank/DDBJ whole genome shotgun (WGS) entry which is preliminary data.</text>
</comment>
<evidence type="ECO:0000313" key="3">
    <source>
        <dbReference type="Proteomes" id="UP001243846"/>
    </source>
</evidence>
<sequence>MTNLPLLGAAMTVPELETLQDFILSENRDLELQDFCEIGALDRDWKLVADRAKQLLSGYQGRLGIHGPFWGCTSPVPTPRSKGRHAPNDTGVGGLRVSRCDADGDPFALHHLGLS</sequence>
<gene>
    <name evidence="2" type="ORF">QWZ10_25290</name>
</gene>
<name>A0ABT8DD22_9RHOB</name>
<dbReference type="RefSeq" id="WP_377731739.1">
    <property type="nucleotide sequence ID" value="NZ_JBHSVP010000004.1"/>
</dbReference>
<dbReference type="EMBL" id="JAUFRC010000004">
    <property type="protein sequence ID" value="MDN3714284.1"/>
    <property type="molecule type" value="Genomic_DNA"/>
</dbReference>
<organism evidence="2 3">
    <name type="scientific">Paracoccus cavernae</name>
    <dbReference type="NCBI Taxonomy" id="1571207"/>
    <lineage>
        <taxon>Bacteria</taxon>
        <taxon>Pseudomonadati</taxon>
        <taxon>Pseudomonadota</taxon>
        <taxon>Alphaproteobacteria</taxon>
        <taxon>Rhodobacterales</taxon>
        <taxon>Paracoccaceae</taxon>
        <taxon>Paracoccus</taxon>
    </lineage>
</organism>
<proteinExistence type="predicted"/>
<evidence type="ECO:0000313" key="2">
    <source>
        <dbReference type="EMBL" id="MDN3714284.1"/>
    </source>
</evidence>
<evidence type="ECO:0000256" key="1">
    <source>
        <dbReference type="SAM" id="MobiDB-lite"/>
    </source>
</evidence>
<reference evidence="3" key="1">
    <citation type="journal article" date="2019" name="Int. J. Syst. Evol. Microbiol.">
        <title>The Global Catalogue of Microorganisms (GCM) 10K type strain sequencing project: providing services to taxonomists for standard genome sequencing and annotation.</title>
        <authorList>
            <consortium name="The Broad Institute Genomics Platform"/>
            <consortium name="The Broad Institute Genome Sequencing Center for Infectious Disease"/>
            <person name="Wu L."/>
            <person name="Ma J."/>
        </authorList>
    </citation>
    <scope>NUCLEOTIDE SEQUENCE [LARGE SCALE GENOMIC DNA]</scope>
    <source>
        <strain evidence="3">CECT 8482</strain>
    </source>
</reference>